<proteinExistence type="predicted"/>
<protein>
    <submittedName>
        <fullName evidence="1">Uncharacterized protein</fullName>
    </submittedName>
</protein>
<reference evidence="1" key="1">
    <citation type="submission" date="2023-06" db="EMBL/GenBank/DDBJ databases">
        <title>Male Hemibagrus guttatus genome.</title>
        <authorList>
            <person name="Bian C."/>
        </authorList>
    </citation>
    <scope>NUCLEOTIDE SEQUENCE</scope>
    <source>
        <strain evidence="1">Male_cb2023</strain>
        <tissue evidence="1">Muscle</tissue>
    </source>
</reference>
<feature type="non-terminal residue" evidence="1">
    <location>
        <position position="56"/>
    </location>
</feature>
<accession>A0AAE0Q1B8</accession>
<dbReference type="AlphaFoldDB" id="A0AAE0Q1B8"/>
<evidence type="ECO:0000313" key="2">
    <source>
        <dbReference type="Proteomes" id="UP001274896"/>
    </source>
</evidence>
<comment type="caution">
    <text evidence="1">The sequence shown here is derived from an EMBL/GenBank/DDBJ whole genome shotgun (WGS) entry which is preliminary data.</text>
</comment>
<name>A0AAE0Q1B8_9TELE</name>
<keyword evidence="2" id="KW-1185">Reference proteome</keyword>
<evidence type="ECO:0000313" key="1">
    <source>
        <dbReference type="EMBL" id="KAK3511932.1"/>
    </source>
</evidence>
<dbReference type="EMBL" id="JAUCMX010000024">
    <property type="protein sequence ID" value="KAK3511932.1"/>
    <property type="molecule type" value="Genomic_DNA"/>
</dbReference>
<organism evidence="1 2">
    <name type="scientific">Hemibagrus guttatus</name>
    <dbReference type="NCBI Taxonomy" id="175788"/>
    <lineage>
        <taxon>Eukaryota</taxon>
        <taxon>Metazoa</taxon>
        <taxon>Chordata</taxon>
        <taxon>Craniata</taxon>
        <taxon>Vertebrata</taxon>
        <taxon>Euteleostomi</taxon>
        <taxon>Actinopterygii</taxon>
        <taxon>Neopterygii</taxon>
        <taxon>Teleostei</taxon>
        <taxon>Ostariophysi</taxon>
        <taxon>Siluriformes</taxon>
        <taxon>Bagridae</taxon>
        <taxon>Hemibagrus</taxon>
    </lineage>
</organism>
<dbReference type="Proteomes" id="UP001274896">
    <property type="component" value="Unassembled WGS sequence"/>
</dbReference>
<sequence length="56" mass="5779">MGATVLGACVRTSSTLKPDPASTVTVCALPLPHSLCTIVRGCISIQTVAWPIKGQQ</sequence>
<gene>
    <name evidence="1" type="ORF">QTP70_027590</name>
</gene>